<proteinExistence type="predicted"/>
<evidence type="ECO:0000256" key="7">
    <source>
        <dbReference type="ARBA" id="ARBA00022840"/>
    </source>
</evidence>
<dbReference type="UniPathway" id="UPA00077">
    <property type="reaction ID" value="UER00155"/>
</dbReference>
<dbReference type="PROSITE" id="PS00794">
    <property type="entry name" value="HPPK"/>
    <property type="match status" value="1"/>
</dbReference>
<dbReference type="CDD" id="cd00483">
    <property type="entry name" value="HPPK"/>
    <property type="match status" value="1"/>
</dbReference>
<dbReference type="PANTHER" id="PTHR43071:SF1">
    <property type="entry name" value="2-AMINO-4-HYDROXY-6-HYDROXYMETHYLDIHYDROPTERIDINE PYROPHOSPHOKINASE"/>
    <property type="match status" value="1"/>
</dbReference>
<keyword evidence="6 10" id="KW-0418">Kinase</keyword>
<sequence length="151" mass="16620">MKAVIALGSNLENRKLNLDIAVTHLEDLLQNIKVSPYFETKPVGGPIQDDFINAVVIGECLLTPENLLTELLKIEDQMGRVREVKWGPRIIDLDLIVHGEQVVDSLFLKLPHPLAQSREFVLKPWLAIDPEGVIPGVGAVKTLLASIQSAS</sequence>
<dbReference type="Proteomes" id="UP000217153">
    <property type="component" value="Chromosome"/>
</dbReference>
<keyword evidence="5" id="KW-0547">Nucleotide-binding</keyword>
<dbReference type="PANTHER" id="PTHR43071">
    <property type="entry name" value="2-AMINO-4-HYDROXY-6-HYDROXYMETHYLDIHYDROPTERIDINE PYROPHOSPHOKINASE"/>
    <property type="match status" value="1"/>
</dbReference>
<keyword evidence="4" id="KW-0808">Transferase</keyword>
<dbReference type="AlphaFoldDB" id="A0A249JWD9"/>
<dbReference type="NCBIfam" id="TIGR01498">
    <property type="entry name" value="folK"/>
    <property type="match status" value="1"/>
</dbReference>
<evidence type="ECO:0000256" key="5">
    <source>
        <dbReference type="ARBA" id="ARBA00022741"/>
    </source>
</evidence>
<evidence type="ECO:0000256" key="2">
    <source>
        <dbReference type="ARBA" id="ARBA00005051"/>
    </source>
</evidence>
<evidence type="ECO:0000259" key="9">
    <source>
        <dbReference type="PROSITE" id="PS00794"/>
    </source>
</evidence>
<dbReference type="InterPro" id="IPR000550">
    <property type="entry name" value="Hppk"/>
</dbReference>
<keyword evidence="7" id="KW-0067">ATP-binding</keyword>
<gene>
    <name evidence="10" type="primary">folK</name>
    <name evidence="10" type="ORF">B1s21122_00450</name>
</gene>
<dbReference type="RefSeq" id="WP_095680168.1">
    <property type="nucleotide sequence ID" value="NZ_CP016768.2"/>
</dbReference>
<dbReference type="Pfam" id="PF01288">
    <property type="entry name" value="HPPK"/>
    <property type="match status" value="1"/>
</dbReference>
<evidence type="ECO:0000256" key="3">
    <source>
        <dbReference type="ARBA" id="ARBA00013253"/>
    </source>
</evidence>
<dbReference type="GO" id="GO:0046656">
    <property type="term" value="P:folic acid biosynthetic process"/>
    <property type="evidence" value="ECO:0007669"/>
    <property type="project" value="UniProtKB-KW"/>
</dbReference>
<comment type="catalytic activity">
    <reaction evidence="1">
        <text>6-hydroxymethyl-7,8-dihydropterin + ATP = (7,8-dihydropterin-6-yl)methyl diphosphate + AMP + H(+)</text>
        <dbReference type="Rhea" id="RHEA:11412"/>
        <dbReference type="ChEBI" id="CHEBI:15378"/>
        <dbReference type="ChEBI" id="CHEBI:30616"/>
        <dbReference type="ChEBI" id="CHEBI:44841"/>
        <dbReference type="ChEBI" id="CHEBI:72950"/>
        <dbReference type="ChEBI" id="CHEBI:456215"/>
        <dbReference type="EC" id="2.7.6.3"/>
    </reaction>
</comment>
<name>A0A249JWD9_9ACTN</name>
<dbReference type="EMBL" id="CP016768">
    <property type="protein sequence ID" value="ASY08843.1"/>
    <property type="molecule type" value="Genomic_DNA"/>
</dbReference>
<evidence type="ECO:0000313" key="10">
    <source>
        <dbReference type="EMBL" id="ASY08843.1"/>
    </source>
</evidence>
<dbReference type="GO" id="GO:0046654">
    <property type="term" value="P:tetrahydrofolate biosynthetic process"/>
    <property type="evidence" value="ECO:0007669"/>
    <property type="project" value="UniProtKB-UniPathway"/>
</dbReference>
<dbReference type="GO" id="GO:0016301">
    <property type="term" value="F:kinase activity"/>
    <property type="evidence" value="ECO:0007669"/>
    <property type="project" value="UniProtKB-KW"/>
</dbReference>
<dbReference type="GO" id="GO:0003848">
    <property type="term" value="F:2-amino-4-hydroxy-6-hydroxymethyldihydropteridine diphosphokinase activity"/>
    <property type="evidence" value="ECO:0007669"/>
    <property type="project" value="UniProtKB-EC"/>
</dbReference>
<evidence type="ECO:0000256" key="4">
    <source>
        <dbReference type="ARBA" id="ARBA00022679"/>
    </source>
</evidence>
<dbReference type="SUPFAM" id="SSF55083">
    <property type="entry name" value="6-hydroxymethyl-7,8-dihydropterin pyrophosphokinase, HPPK"/>
    <property type="match status" value="1"/>
</dbReference>
<evidence type="ECO:0000256" key="1">
    <source>
        <dbReference type="ARBA" id="ARBA00000198"/>
    </source>
</evidence>
<evidence type="ECO:0000256" key="6">
    <source>
        <dbReference type="ARBA" id="ARBA00022777"/>
    </source>
</evidence>
<dbReference type="GO" id="GO:0005524">
    <property type="term" value="F:ATP binding"/>
    <property type="evidence" value="ECO:0007669"/>
    <property type="project" value="UniProtKB-KW"/>
</dbReference>
<evidence type="ECO:0000313" key="11">
    <source>
        <dbReference type="Proteomes" id="UP000217153"/>
    </source>
</evidence>
<comment type="pathway">
    <text evidence="2">Cofactor biosynthesis; tetrahydrofolate biosynthesis; 2-amino-4-hydroxy-6-hydroxymethyl-7,8-dihydropteridine diphosphate from 7,8-dihydroneopterin triphosphate: step 4/4.</text>
</comment>
<protein>
    <recommendedName>
        <fullName evidence="3">2-amino-4-hydroxy-6-hydroxymethyldihydropteridine diphosphokinase</fullName>
        <ecNumber evidence="3">2.7.6.3</ecNumber>
    </recommendedName>
</protein>
<dbReference type="Gene3D" id="3.30.70.560">
    <property type="entry name" value="7,8-Dihydro-6-hydroxymethylpterin-pyrophosphokinase HPPK"/>
    <property type="match status" value="1"/>
</dbReference>
<keyword evidence="11" id="KW-1185">Reference proteome</keyword>
<feature type="domain" description="7,8-dihydro-6-hydroxymethylpterin-pyrophosphokinase" evidence="9">
    <location>
        <begin position="85"/>
        <end position="96"/>
    </location>
</feature>
<accession>A0A249JWD9</accession>
<dbReference type="EC" id="2.7.6.3" evidence="3"/>
<organism evidence="10 11">
    <name type="scientific">Candidatus Nanopelagicus limnae</name>
    <dbReference type="NCBI Taxonomy" id="1884634"/>
    <lineage>
        <taxon>Bacteria</taxon>
        <taxon>Bacillati</taxon>
        <taxon>Actinomycetota</taxon>
        <taxon>Actinomycetes</taxon>
        <taxon>Candidatus Nanopelagicales</taxon>
        <taxon>Candidatus Nanopelagicaceae</taxon>
        <taxon>Candidatus Nanopelagicus</taxon>
    </lineage>
</organism>
<dbReference type="OrthoDB" id="9808041at2"/>
<dbReference type="KEGG" id="abam:B1s21122_00450"/>
<evidence type="ECO:0000256" key="8">
    <source>
        <dbReference type="ARBA" id="ARBA00022909"/>
    </source>
</evidence>
<reference evidence="11" key="1">
    <citation type="submission" date="2016-10" db="EMBL/GenBank/DDBJ databases">
        <title>High microdiversification within the ubiquitous acI lineage of Actinobacteria.</title>
        <authorList>
            <person name="Neuenschwander S.M."/>
            <person name="Salcher M."/>
            <person name="Ghai R."/>
            <person name="Pernthaler J."/>
        </authorList>
    </citation>
    <scope>NUCLEOTIDE SEQUENCE [LARGE SCALE GENOMIC DNA]</scope>
</reference>
<dbReference type="InterPro" id="IPR035907">
    <property type="entry name" value="Hppk_sf"/>
</dbReference>
<keyword evidence="8" id="KW-0289">Folate biosynthesis</keyword>